<dbReference type="EMBL" id="CP018221">
    <property type="protein sequence ID" value="API59736.1"/>
    <property type="molecule type" value="Genomic_DNA"/>
</dbReference>
<evidence type="ECO:0000313" key="5">
    <source>
        <dbReference type="EMBL" id="API59736.1"/>
    </source>
</evidence>
<reference evidence="6" key="1">
    <citation type="submission" date="2016-11" db="EMBL/GenBank/DDBJ databases">
        <title>Complete Genome Sequence of alachlor-degrading Sphingomonas sp. strain JJ-A5.</title>
        <authorList>
            <person name="Lee H."/>
            <person name="Ka J.-O."/>
        </authorList>
    </citation>
    <scope>NUCLEOTIDE SEQUENCE [LARGE SCALE GENOMIC DNA]</scope>
    <source>
        <strain evidence="6">JJ-A5</strain>
    </source>
</reference>
<evidence type="ECO:0000256" key="2">
    <source>
        <dbReference type="ARBA" id="ARBA00022857"/>
    </source>
</evidence>
<dbReference type="SUPFAM" id="SSF51735">
    <property type="entry name" value="NAD(P)-binding Rossmann-fold domains"/>
    <property type="match status" value="1"/>
</dbReference>
<keyword evidence="3" id="KW-0560">Oxidoreductase</keyword>
<dbReference type="Pfam" id="PF00106">
    <property type="entry name" value="adh_short"/>
    <property type="match status" value="1"/>
</dbReference>
<name>A0A1L3ZVQ3_9SPHN</name>
<dbReference type="PANTHER" id="PTHR43490">
    <property type="entry name" value="(+)-NEOMENTHOL DEHYDROGENASE"/>
    <property type="match status" value="1"/>
</dbReference>
<dbReference type="KEGG" id="sphj:BSL82_10770"/>
<accession>A0A1L3ZVQ3</accession>
<dbReference type="STRING" id="1921510.BSL82_10770"/>
<dbReference type="PANTHER" id="PTHR43490:SF99">
    <property type="entry name" value="SHORT-CHAIN DEHYDROGENASE_REDUCTASE"/>
    <property type="match status" value="1"/>
</dbReference>
<evidence type="ECO:0000313" key="6">
    <source>
        <dbReference type="Proteomes" id="UP000182063"/>
    </source>
</evidence>
<sequence>MSTDDIARDREGEVALITGGSEGIGFQVAKELAAKGLTVLLGVLDLERGTRAASTINGKAHAIVLDVANPASIAAAAELVRRDFGRLDVLINNAAILQRGGLPAGRSFDEYSRLSHPSRVSMDEVRAVWETNVFGVLMVTQAMLPLLRKAPQARIVNMSSGVGSLTLNADPAGPYRSIYGPLYGASKTAVNAITVATAIELEGSGVKVNAACPGFTRTGLTNNTGTQTVREAARNPVRLALLGPDGPTCSFSDFNGPLPW</sequence>
<dbReference type="AlphaFoldDB" id="A0A1L3ZVQ3"/>
<keyword evidence="6" id="KW-1185">Reference proteome</keyword>
<dbReference type="PROSITE" id="PS00061">
    <property type="entry name" value="ADH_SHORT"/>
    <property type="match status" value="1"/>
</dbReference>
<dbReference type="GO" id="GO:0016491">
    <property type="term" value="F:oxidoreductase activity"/>
    <property type="evidence" value="ECO:0007669"/>
    <property type="project" value="UniProtKB-KW"/>
</dbReference>
<comment type="similarity">
    <text evidence="1 4">Belongs to the short-chain dehydrogenases/reductases (SDR) family.</text>
</comment>
<evidence type="ECO:0000256" key="3">
    <source>
        <dbReference type="ARBA" id="ARBA00023002"/>
    </source>
</evidence>
<keyword evidence="2" id="KW-0521">NADP</keyword>
<organism evidence="5 6">
    <name type="scientific">Tardibacter chloracetimidivorans</name>
    <dbReference type="NCBI Taxonomy" id="1921510"/>
    <lineage>
        <taxon>Bacteria</taxon>
        <taxon>Pseudomonadati</taxon>
        <taxon>Pseudomonadota</taxon>
        <taxon>Alphaproteobacteria</taxon>
        <taxon>Sphingomonadales</taxon>
        <taxon>Sphingomonadaceae</taxon>
        <taxon>Tardibacter</taxon>
    </lineage>
</organism>
<dbReference type="RefSeq" id="WP_072597525.1">
    <property type="nucleotide sequence ID" value="NZ_CP018221.1"/>
</dbReference>
<gene>
    <name evidence="5" type="ORF">BSL82_10770</name>
</gene>
<dbReference type="InterPro" id="IPR020904">
    <property type="entry name" value="Sc_DH/Rdtase_CS"/>
</dbReference>
<protein>
    <submittedName>
        <fullName evidence="5">Dehydrogenase</fullName>
    </submittedName>
</protein>
<dbReference type="Gene3D" id="3.40.50.720">
    <property type="entry name" value="NAD(P)-binding Rossmann-like Domain"/>
    <property type="match status" value="1"/>
</dbReference>
<proteinExistence type="inferred from homology"/>
<dbReference type="OrthoDB" id="9785826at2"/>
<evidence type="ECO:0000256" key="1">
    <source>
        <dbReference type="ARBA" id="ARBA00006484"/>
    </source>
</evidence>
<dbReference type="Proteomes" id="UP000182063">
    <property type="component" value="Chromosome"/>
</dbReference>
<dbReference type="PRINTS" id="PR00081">
    <property type="entry name" value="GDHRDH"/>
</dbReference>
<dbReference type="PRINTS" id="PR00080">
    <property type="entry name" value="SDRFAMILY"/>
</dbReference>
<dbReference type="InterPro" id="IPR002347">
    <property type="entry name" value="SDR_fam"/>
</dbReference>
<dbReference type="InterPro" id="IPR036291">
    <property type="entry name" value="NAD(P)-bd_dom_sf"/>
</dbReference>
<evidence type="ECO:0000256" key="4">
    <source>
        <dbReference type="RuleBase" id="RU000363"/>
    </source>
</evidence>